<dbReference type="AlphaFoldDB" id="A0A8I7B405"/>
<evidence type="ECO:0000313" key="2">
    <source>
        <dbReference type="EnsemblPlants" id="HORVU.MOREX.r3.2HG0200200.1.CDS1"/>
    </source>
</evidence>
<reference evidence="3" key="1">
    <citation type="journal article" date="2012" name="Nature">
        <title>A physical, genetic and functional sequence assembly of the barley genome.</title>
        <authorList>
            <consortium name="The International Barley Genome Sequencing Consortium"/>
            <person name="Mayer K.F."/>
            <person name="Waugh R."/>
            <person name="Brown J.W."/>
            <person name="Schulman A."/>
            <person name="Langridge P."/>
            <person name="Platzer M."/>
            <person name="Fincher G.B."/>
            <person name="Muehlbauer G.J."/>
            <person name="Sato K."/>
            <person name="Close T.J."/>
            <person name="Wise R.P."/>
            <person name="Stein N."/>
        </authorList>
    </citation>
    <scope>NUCLEOTIDE SEQUENCE [LARGE SCALE GENOMIC DNA]</scope>
    <source>
        <strain evidence="3">cv. Morex</strain>
    </source>
</reference>
<name>A0A8I7B405_HORVV</name>
<feature type="compositionally biased region" description="Low complexity" evidence="1">
    <location>
        <begin position="214"/>
        <end position="223"/>
    </location>
</feature>
<keyword evidence="3" id="KW-1185">Reference proteome</keyword>
<dbReference type="Gramene" id="HORVU.MOREX.r3.2HG0200200.1">
    <property type="protein sequence ID" value="HORVU.MOREX.r3.2HG0200200.1.CDS1"/>
    <property type="gene ID" value="HORVU.MOREX.r3.2HG0200200"/>
</dbReference>
<feature type="compositionally biased region" description="Acidic residues" evidence="1">
    <location>
        <begin position="224"/>
        <end position="237"/>
    </location>
</feature>
<evidence type="ECO:0000313" key="3">
    <source>
        <dbReference type="Proteomes" id="UP000011116"/>
    </source>
</evidence>
<dbReference type="EnsemblPlants" id="HORVU.MOREX.r3.2HG0200200.1">
    <property type="protein sequence ID" value="HORVU.MOREX.r3.2HG0200200.1.CDS1"/>
    <property type="gene ID" value="HORVU.MOREX.r3.2HG0200200"/>
</dbReference>
<feature type="region of interest" description="Disordered" evidence="1">
    <location>
        <begin position="60"/>
        <end position="94"/>
    </location>
</feature>
<feature type="region of interest" description="Disordered" evidence="1">
    <location>
        <begin position="214"/>
        <end position="247"/>
    </location>
</feature>
<feature type="compositionally biased region" description="Basic and acidic residues" evidence="1">
    <location>
        <begin position="63"/>
        <end position="72"/>
    </location>
</feature>
<proteinExistence type="predicted"/>
<reference evidence="2" key="2">
    <citation type="submission" date="2020-10" db="EMBL/GenBank/DDBJ databases">
        <authorList>
            <person name="Scholz U."/>
            <person name="Mascher M."/>
            <person name="Fiebig A."/>
        </authorList>
    </citation>
    <scope>NUCLEOTIDE SEQUENCE [LARGE SCALE GENOMIC DNA]</scope>
    <source>
        <strain evidence="2">cv. Morex</strain>
    </source>
</reference>
<sequence length="247" mass="26230">MDAAALADLDDLDFDLGSLDGFQCFNFEFDQPDYLPEFCGDGGCLLPAVSDKEGGLCLSLGSRDGDGGRESSPDSVVTDDGAPPRSSGDHDDGEMSAYVSDLKRFLLEDDDEAGGLFAAKDLPTNGHFFNDLVIPYVEPSTAPEEFATADHFFGDLDDGHAEPAAPGKDLVAEEYFFSDLAYIVPSTAGEDPVSDGYFYDVAVANDGCVEPAAKASVEDAASATEDEFAAAGEYDDEASSRKRARYE</sequence>
<protein>
    <submittedName>
        <fullName evidence="2">Uncharacterized protein</fullName>
    </submittedName>
</protein>
<evidence type="ECO:0000256" key="1">
    <source>
        <dbReference type="SAM" id="MobiDB-lite"/>
    </source>
</evidence>
<reference evidence="2" key="3">
    <citation type="submission" date="2022-01" db="UniProtKB">
        <authorList>
            <consortium name="EnsemblPlants"/>
        </authorList>
    </citation>
    <scope>IDENTIFICATION</scope>
    <source>
        <strain evidence="2">subsp. vulgare</strain>
    </source>
</reference>
<dbReference type="Proteomes" id="UP000011116">
    <property type="component" value="Chromosome 2H"/>
</dbReference>
<organism evidence="2 3">
    <name type="scientific">Hordeum vulgare subsp. vulgare</name>
    <name type="common">Domesticated barley</name>
    <dbReference type="NCBI Taxonomy" id="112509"/>
    <lineage>
        <taxon>Eukaryota</taxon>
        <taxon>Viridiplantae</taxon>
        <taxon>Streptophyta</taxon>
        <taxon>Embryophyta</taxon>
        <taxon>Tracheophyta</taxon>
        <taxon>Spermatophyta</taxon>
        <taxon>Magnoliopsida</taxon>
        <taxon>Liliopsida</taxon>
        <taxon>Poales</taxon>
        <taxon>Poaceae</taxon>
        <taxon>BOP clade</taxon>
        <taxon>Pooideae</taxon>
        <taxon>Triticodae</taxon>
        <taxon>Triticeae</taxon>
        <taxon>Hordeinae</taxon>
        <taxon>Hordeum</taxon>
    </lineage>
</organism>
<accession>A0A8I7B405</accession>